<evidence type="ECO:0000259" key="1">
    <source>
        <dbReference type="Pfam" id="PF13276"/>
    </source>
</evidence>
<dbReference type="InterPro" id="IPR025948">
    <property type="entry name" value="HTH-like_dom"/>
</dbReference>
<name>A0ABY4WE02_9BACL</name>
<keyword evidence="3" id="KW-1185">Reference proteome</keyword>
<dbReference type="RefSeq" id="WP_251872086.1">
    <property type="nucleotide sequence ID" value="NZ_CP098755.1"/>
</dbReference>
<dbReference type="EMBL" id="CP098755">
    <property type="protein sequence ID" value="USG64979.1"/>
    <property type="molecule type" value="Genomic_DNA"/>
</dbReference>
<gene>
    <name evidence="2" type="ORF">NDK47_23105</name>
</gene>
<dbReference type="Proteomes" id="UP001056500">
    <property type="component" value="Chromosome"/>
</dbReference>
<organism evidence="2 3">
    <name type="scientific">Brevibacillus ruminantium</name>
    <dbReference type="NCBI Taxonomy" id="2950604"/>
    <lineage>
        <taxon>Bacteria</taxon>
        <taxon>Bacillati</taxon>
        <taxon>Bacillota</taxon>
        <taxon>Bacilli</taxon>
        <taxon>Bacillales</taxon>
        <taxon>Paenibacillaceae</taxon>
        <taxon>Brevibacillus</taxon>
    </lineage>
</organism>
<proteinExistence type="predicted"/>
<feature type="domain" description="HTH-like" evidence="1">
    <location>
        <begin position="3"/>
        <end position="36"/>
    </location>
</feature>
<sequence length="47" mass="5559">MEQAIIRIFEENQRVYGAKMIQAKLHEEGLKVSRKRRKPVLYRSSAV</sequence>
<evidence type="ECO:0000313" key="3">
    <source>
        <dbReference type="Proteomes" id="UP001056500"/>
    </source>
</evidence>
<protein>
    <submittedName>
        <fullName evidence="2">IS3 family transposase</fullName>
    </submittedName>
</protein>
<evidence type="ECO:0000313" key="2">
    <source>
        <dbReference type="EMBL" id="USG64979.1"/>
    </source>
</evidence>
<accession>A0ABY4WE02</accession>
<dbReference type="Pfam" id="PF13276">
    <property type="entry name" value="HTH_21"/>
    <property type="match status" value="1"/>
</dbReference>
<reference evidence="2" key="1">
    <citation type="submission" date="2022-06" db="EMBL/GenBank/DDBJ databases">
        <title>Genome sequencing of Brevibacillus sp. BB3-R1.</title>
        <authorList>
            <person name="Heo J."/>
            <person name="Lee D."/>
            <person name="Won M."/>
            <person name="Han B.-H."/>
            <person name="Hong S.-B."/>
            <person name="Kwon S.-W."/>
        </authorList>
    </citation>
    <scope>NUCLEOTIDE SEQUENCE</scope>
    <source>
        <strain evidence="2">BB3-R1</strain>
    </source>
</reference>